<evidence type="ECO:0000313" key="3">
    <source>
        <dbReference type="Proteomes" id="UP001154265"/>
    </source>
</evidence>
<evidence type="ECO:0000259" key="1">
    <source>
        <dbReference type="Pfam" id="PF00117"/>
    </source>
</evidence>
<reference evidence="2" key="2">
    <citation type="submission" date="2022-01" db="EMBL/GenBank/DDBJ databases">
        <authorList>
            <person name="Zivanovic Y."/>
            <person name="Moreira D."/>
            <person name="Lopez-Garcia P."/>
        </authorList>
    </citation>
    <scope>NUCLEOTIDE SEQUENCE</scope>
    <source>
        <strain evidence="2">G9</strain>
    </source>
</reference>
<dbReference type="PRINTS" id="PR00096">
    <property type="entry name" value="GATASE"/>
</dbReference>
<dbReference type="Pfam" id="PF00117">
    <property type="entry name" value="GATase"/>
    <property type="match status" value="1"/>
</dbReference>
<name>A0ABT6F2Y9_9SYNE</name>
<dbReference type="PROSITE" id="PS51273">
    <property type="entry name" value="GATASE_TYPE_1"/>
    <property type="match status" value="1"/>
</dbReference>
<organism evidence="2 3">
    <name type="scientific">Candidatus Synechococcus calcipolaris G9</name>
    <dbReference type="NCBI Taxonomy" id="1497997"/>
    <lineage>
        <taxon>Bacteria</taxon>
        <taxon>Bacillati</taxon>
        <taxon>Cyanobacteriota</taxon>
        <taxon>Cyanophyceae</taxon>
        <taxon>Synechococcales</taxon>
        <taxon>Synechococcaceae</taxon>
        <taxon>Synechococcus</taxon>
    </lineage>
</organism>
<dbReference type="InterPro" id="IPR044992">
    <property type="entry name" value="ChyE-like"/>
</dbReference>
<accession>A0ABT6F2Y9</accession>
<dbReference type="SUPFAM" id="SSF52317">
    <property type="entry name" value="Class I glutamine amidotransferase-like"/>
    <property type="match status" value="1"/>
</dbReference>
<comment type="caution">
    <text evidence="2">The sequence shown here is derived from an EMBL/GenBank/DDBJ whole genome shotgun (WGS) entry which is preliminary data.</text>
</comment>
<proteinExistence type="predicted"/>
<protein>
    <submittedName>
        <fullName evidence="2">Type 1 glutamine amidotransferase</fullName>
    </submittedName>
</protein>
<dbReference type="Gene3D" id="3.40.50.880">
    <property type="match status" value="1"/>
</dbReference>
<dbReference type="CDD" id="cd01741">
    <property type="entry name" value="GATase1_1"/>
    <property type="match status" value="1"/>
</dbReference>
<reference evidence="2" key="1">
    <citation type="journal article" date="2022" name="Genome Biol. Evol.">
        <title>A New Gene Family Diagnostic for Intracellular Biomineralization of Amorphous Ca Carbonates by Cyanobacteria.</title>
        <authorList>
            <person name="Benzerara K."/>
            <person name="Duprat E."/>
            <person name="Bitard-Feildel T."/>
            <person name="Caumes G."/>
            <person name="Cassier-Chauvat C."/>
            <person name="Chauvat F."/>
            <person name="Dezi M."/>
            <person name="Diop S.I."/>
            <person name="Gaschignard G."/>
            <person name="Gorgen S."/>
            <person name="Gugger M."/>
            <person name="Lopez-Garcia P."/>
            <person name="Millet M."/>
            <person name="Skouri-Panet F."/>
            <person name="Moreira D."/>
            <person name="Callebaut I."/>
        </authorList>
    </citation>
    <scope>NUCLEOTIDE SEQUENCE</scope>
    <source>
        <strain evidence="2">G9</strain>
    </source>
</reference>
<keyword evidence="3" id="KW-1185">Reference proteome</keyword>
<gene>
    <name evidence="2" type="ORF">L3556_14580</name>
</gene>
<dbReference type="InterPro" id="IPR029062">
    <property type="entry name" value="Class_I_gatase-like"/>
</dbReference>
<dbReference type="InterPro" id="IPR017926">
    <property type="entry name" value="GATASE"/>
</dbReference>
<dbReference type="Proteomes" id="UP001154265">
    <property type="component" value="Unassembled WGS sequence"/>
</dbReference>
<feature type="domain" description="Glutamine amidotransferase" evidence="1">
    <location>
        <begin position="21"/>
        <end position="184"/>
    </location>
</feature>
<dbReference type="PANTHER" id="PTHR42695:SF5">
    <property type="entry name" value="GLUTAMINE AMIDOTRANSFERASE YLR126C-RELATED"/>
    <property type="match status" value="1"/>
</dbReference>
<dbReference type="RefSeq" id="WP_277868071.1">
    <property type="nucleotide sequence ID" value="NZ_JAKKUT010000008.1"/>
</dbReference>
<keyword evidence="2" id="KW-0315">Glutamine amidotransferase</keyword>
<dbReference type="EMBL" id="JAKKUT010000008">
    <property type="protein sequence ID" value="MDG2992146.1"/>
    <property type="molecule type" value="Genomic_DNA"/>
</dbReference>
<evidence type="ECO:0000313" key="2">
    <source>
        <dbReference type="EMBL" id="MDG2992146.1"/>
    </source>
</evidence>
<dbReference type="PANTHER" id="PTHR42695">
    <property type="entry name" value="GLUTAMINE AMIDOTRANSFERASE YLR126C-RELATED"/>
    <property type="match status" value="1"/>
</dbReference>
<sequence length="229" mass="25653">MRLHYLQHVPFEGPANIARWAQEQGHSLVGCQVYQSQEFPALDDLDGLVIMGGPMNVDEGDLYPWLAPEKAFIESVIAAGKPILGICLGAQLLARVLGARVYPGSEKEIGWFPIQPTPAAMELPLCQGWRETFPVFHWHGDTFDLPRGAIHLARSAVCPHQAFLWGDRVLGLQFHLESTPETVKTLIHHCQDELIPAAHIQQPREMLGSEINFVENWHLLQALLGQFFN</sequence>